<protein>
    <recommendedName>
        <fullName evidence="2">Myb-like domain-containing protein</fullName>
    </recommendedName>
</protein>
<evidence type="ECO:0000313" key="3">
    <source>
        <dbReference type="EMBL" id="EPS39310.1"/>
    </source>
</evidence>
<evidence type="ECO:0000313" key="4">
    <source>
        <dbReference type="Proteomes" id="UP000015100"/>
    </source>
</evidence>
<feature type="domain" description="Myb-like" evidence="2">
    <location>
        <begin position="67"/>
        <end position="129"/>
    </location>
</feature>
<organism evidence="3 4">
    <name type="scientific">Dactylellina haptotyla (strain CBS 200.50)</name>
    <name type="common">Nematode-trapping fungus</name>
    <name type="synonym">Monacrosporium haptotylum</name>
    <dbReference type="NCBI Taxonomy" id="1284197"/>
    <lineage>
        <taxon>Eukaryota</taxon>
        <taxon>Fungi</taxon>
        <taxon>Dikarya</taxon>
        <taxon>Ascomycota</taxon>
        <taxon>Pezizomycotina</taxon>
        <taxon>Orbiliomycetes</taxon>
        <taxon>Orbiliales</taxon>
        <taxon>Orbiliaceae</taxon>
        <taxon>Dactylellina</taxon>
    </lineage>
</organism>
<dbReference type="AlphaFoldDB" id="S8A8I6"/>
<name>S8A8I6_DACHA</name>
<comment type="caution">
    <text evidence="3">The sequence shown here is derived from an EMBL/GenBank/DDBJ whole genome shotgun (WGS) entry which is preliminary data.</text>
</comment>
<sequence>MSFMSFKREPSPDSTSLSAEDGLEFQDLNLKEKSNTKPAKSSQKTKKRKIGETSKTKIKNEPNDFDKDTSKRGTWTEDQDKTLYALITNNQGGNEVKAPWNEIQKMFMKVYPDCGKSLNSLKMRWRVKLRAGDTELTTSEKTLFRQAVTDIDGNERNLAYAWRFKELGGRDLNKSAASKLYKMLKAGQLEAT</sequence>
<dbReference type="HOGENOM" id="CLU_1384146_0_0_1"/>
<feature type="compositionally biased region" description="Basic and acidic residues" evidence="1">
    <location>
        <begin position="50"/>
        <end position="73"/>
    </location>
</feature>
<feature type="region of interest" description="Disordered" evidence="1">
    <location>
        <begin position="1"/>
        <end position="73"/>
    </location>
</feature>
<proteinExistence type="predicted"/>
<reference evidence="3 4" key="1">
    <citation type="journal article" date="2013" name="PLoS Genet.">
        <title>Genomic mechanisms accounting for the adaptation to parasitism in nematode-trapping fungi.</title>
        <authorList>
            <person name="Meerupati T."/>
            <person name="Andersson K.M."/>
            <person name="Friman E."/>
            <person name="Kumar D."/>
            <person name="Tunlid A."/>
            <person name="Ahren D."/>
        </authorList>
    </citation>
    <scope>NUCLEOTIDE SEQUENCE [LARGE SCALE GENOMIC DNA]</scope>
    <source>
        <strain evidence="3 4">CBS 200.50</strain>
    </source>
</reference>
<dbReference type="PROSITE" id="PS50090">
    <property type="entry name" value="MYB_LIKE"/>
    <property type="match status" value="1"/>
</dbReference>
<keyword evidence="4" id="KW-1185">Reference proteome</keyword>
<dbReference type="InterPro" id="IPR009057">
    <property type="entry name" value="Homeodomain-like_sf"/>
</dbReference>
<dbReference type="OMA" id="YAWRFKE"/>
<dbReference type="EMBL" id="AQGS01000479">
    <property type="protein sequence ID" value="EPS39310.1"/>
    <property type="molecule type" value="Genomic_DNA"/>
</dbReference>
<dbReference type="Gene3D" id="1.10.10.60">
    <property type="entry name" value="Homeodomain-like"/>
    <property type="match status" value="1"/>
</dbReference>
<dbReference type="SUPFAM" id="SSF46689">
    <property type="entry name" value="Homeodomain-like"/>
    <property type="match status" value="1"/>
</dbReference>
<dbReference type="InterPro" id="IPR001005">
    <property type="entry name" value="SANT/Myb"/>
</dbReference>
<feature type="compositionally biased region" description="Basic and acidic residues" evidence="1">
    <location>
        <begin position="1"/>
        <end position="11"/>
    </location>
</feature>
<gene>
    <name evidence="3" type="ORF">H072_6902</name>
</gene>
<evidence type="ECO:0000259" key="2">
    <source>
        <dbReference type="PROSITE" id="PS50090"/>
    </source>
</evidence>
<reference evidence="4" key="2">
    <citation type="submission" date="2013-04" db="EMBL/GenBank/DDBJ databases">
        <title>Genomic mechanisms accounting for the adaptation to parasitism in nematode-trapping fungi.</title>
        <authorList>
            <person name="Ahren D.G."/>
        </authorList>
    </citation>
    <scope>NUCLEOTIDE SEQUENCE [LARGE SCALE GENOMIC DNA]</scope>
    <source>
        <strain evidence="4">CBS 200.50</strain>
    </source>
</reference>
<evidence type="ECO:0000256" key="1">
    <source>
        <dbReference type="SAM" id="MobiDB-lite"/>
    </source>
</evidence>
<dbReference type="OrthoDB" id="5327245at2759"/>
<dbReference type="Proteomes" id="UP000015100">
    <property type="component" value="Unassembled WGS sequence"/>
</dbReference>
<accession>S8A8I6</accession>